<proteinExistence type="predicted"/>
<protein>
    <submittedName>
        <fullName evidence="1">Uncharacterized protein</fullName>
    </submittedName>
</protein>
<gene>
    <name evidence="1" type="ORF">GCM10011289_29320</name>
</gene>
<comment type="caution">
    <text evidence="1">The sequence shown here is derived from an EMBL/GenBank/DDBJ whole genome shotgun (WGS) entry which is preliminary data.</text>
</comment>
<dbReference type="EMBL" id="BMYX01000019">
    <property type="protein sequence ID" value="GGY23779.1"/>
    <property type="molecule type" value="Genomic_DNA"/>
</dbReference>
<dbReference type="Proteomes" id="UP000645257">
    <property type="component" value="Unassembled WGS sequence"/>
</dbReference>
<name>A0A918P6R7_9NEIS</name>
<accession>A0A918P6R7</accession>
<dbReference type="AlphaFoldDB" id="A0A918P6R7"/>
<reference evidence="1" key="2">
    <citation type="submission" date="2020-09" db="EMBL/GenBank/DDBJ databases">
        <authorList>
            <person name="Sun Q."/>
            <person name="Kim S."/>
        </authorList>
    </citation>
    <scope>NUCLEOTIDE SEQUENCE</scope>
    <source>
        <strain evidence="1">KCTC 32182</strain>
    </source>
</reference>
<reference evidence="1" key="1">
    <citation type="journal article" date="2014" name="Int. J. Syst. Evol. Microbiol.">
        <title>Complete genome sequence of Corynebacterium casei LMG S-19264T (=DSM 44701T), isolated from a smear-ripened cheese.</title>
        <authorList>
            <consortium name="US DOE Joint Genome Institute (JGI-PGF)"/>
            <person name="Walter F."/>
            <person name="Albersmeier A."/>
            <person name="Kalinowski J."/>
            <person name="Ruckert C."/>
        </authorList>
    </citation>
    <scope>NUCLEOTIDE SEQUENCE</scope>
    <source>
        <strain evidence="1">KCTC 32182</strain>
    </source>
</reference>
<evidence type="ECO:0000313" key="1">
    <source>
        <dbReference type="EMBL" id="GGY23779.1"/>
    </source>
</evidence>
<organism evidence="1 2">
    <name type="scientific">Paludibacterium paludis</name>
    <dbReference type="NCBI Taxonomy" id="1225769"/>
    <lineage>
        <taxon>Bacteria</taxon>
        <taxon>Pseudomonadati</taxon>
        <taxon>Pseudomonadota</taxon>
        <taxon>Betaproteobacteria</taxon>
        <taxon>Neisseriales</taxon>
        <taxon>Chromobacteriaceae</taxon>
        <taxon>Paludibacterium</taxon>
    </lineage>
</organism>
<keyword evidence="2" id="KW-1185">Reference proteome</keyword>
<sequence>MTLRKAGERAIGKTGRCECVFSSHFANGAITMKRKETIGRAIHGMGLGGLRMFAVCTVAEAGETSRLVGSDNAFRS</sequence>
<evidence type="ECO:0000313" key="2">
    <source>
        <dbReference type="Proteomes" id="UP000645257"/>
    </source>
</evidence>